<reference evidence="1 2" key="1">
    <citation type="submission" date="2020-02" db="EMBL/GenBank/DDBJ databases">
        <authorList>
            <person name="Ferguson B K."/>
        </authorList>
    </citation>
    <scope>NUCLEOTIDE SEQUENCE [LARGE SCALE GENOMIC DNA]</scope>
</reference>
<evidence type="ECO:0000313" key="1">
    <source>
        <dbReference type="EMBL" id="CAA9995546.1"/>
    </source>
</evidence>
<sequence>MFQSIVLRADIMETKKQVLSRPLLLPIATSFVAIEKIANEGRSAVMRASPVNGLVPDSAAQ</sequence>
<gene>
    <name evidence="1" type="ORF">NTEN_LOCUS2337</name>
</gene>
<feature type="non-terminal residue" evidence="1">
    <location>
        <position position="61"/>
    </location>
</feature>
<evidence type="ECO:0000313" key="2">
    <source>
        <dbReference type="Proteomes" id="UP000479000"/>
    </source>
</evidence>
<name>A0A6H5G1I8_9HEMI</name>
<keyword evidence="2" id="KW-1185">Reference proteome</keyword>
<accession>A0A6H5G1I8</accession>
<dbReference type="EMBL" id="CADCXU010003573">
    <property type="protein sequence ID" value="CAA9995546.1"/>
    <property type="molecule type" value="Genomic_DNA"/>
</dbReference>
<dbReference type="AlphaFoldDB" id="A0A6H5G1I8"/>
<protein>
    <submittedName>
        <fullName evidence="1">Uncharacterized protein</fullName>
    </submittedName>
</protein>
<organism evidence="1 2">
    <name type="scientific">Nesidiocoris tenuis</name>
    <dbReference type="NCBI Taxonomy" id="355587"/>
    <lineage>
        <taxon>Eukaryota</taxon>
        <taxon>Metazoa</taxon>
        <taxon>Ecdysozoa</taxon>
        <taxon>Arthropoda</taxon>
        <taxon>Hexapoda</taxon>
        <taxon>Insecta</taxon>
        <taxon>Pterygota</taxon>
        <taxon>Neoptera</taxon>
        <taxon>Paraneoptera</taxon>
        <taxon>Hemiptera</taxon>
        <taxon>Heteroptera</taxon>
        <taxon>Panheteroptera</taxon>
        <taxon>Cimicomorpha</taxon>
        <taxon>Miridae</taxon>
        <taxon>Dicyphina</taxon>
        <taxon>Nesidiocoris</taxon>
    </lineage>
</organism>
<dbReference type="Proteomes" id="UP000479000">
    <property type="component" value="Unassembled WGS sequence"/>
</dbReference>
<proteinExistence type="predicted"/>